<protein>
    <submittedName>
        <fullName evidence="3">DUF87 domain-containing protein</fullName>
    </submittedName>
</protein>
<dbReference type="Pfam" id="PF01935">
    <property type="entry name" value="DUF87"/>
    <property type="match status" value="1"/>
</dbReference>
<dbReference type="SUPFAM" id="SSF52540">
    <property type="entry name" value="P-loop containing nucleoside triphosphate hydrolases"/>
    <property type="match status" value="2"/>
</dbReference>
<dbReference type="Gene3D" id="3.40.50.300">
    <property type="entry name" value="P-loop containing nucleotide triphosphate hydrolases"/>
    <property type="match status" value="2"/>
</dbReference>
<dbReference type="EMBL" id="QXEC01000025">
    <property type="protein sequence ID" value="RIV35576.1"/>
    <property type="molecule type" value="Genomic_DNA"/>
</dbReference>
<dbReference type="RefSeq" id="WP_119579075.1">
    <property type="nucleotide sequence ID" value="NZ_QXEC01000025.1"/>
</dbReference>
<dbReference type="CDD" id="cd01127">
    <property type="entry name" value="TrwB_TraG_TraD_VirD4"/>
    <property type="match status" value="1"/>
</dbReference>
<organism evidence="3 4">
    <name type="scientific">Micromonospora radicis</name>
    <dbReference type="NCBI Taxonomy" id="1894971"/>
    <lineage>
        <taxon>Bacteria</taxon>
        <taxon>Bacillati</taxon>
        <taxon>Actinomycetota</taxon>
        <taxon>Actinomycetes</taxon>
        <taxon>Micromonosporales</taxon>
        <taxon>Micromonosporaceae</taxon>
        <taxon>Micromonospora</taxon>
    </lineage>
</organism>
<dbReference type="InterPro" id="IPR027417">
    <property type="entry name" value="P-loop_NTPase"/>
</dbReference>
<sequence>MTSDEERRALTALRFNWAPTPDDVWKPAPFHVAALHHDVLRTVLDSFAEADRSADSSPVGVAVLGQRGTGKTHLLGTVRQEVQQRGGFFFLVELLEARAFWHSTAMSMLAGLARPMPDGTTQLRTFLRKLADRVDAPRAVRRAVTGETELSRPALDAFVDLTRKANRQVGTECQDTLRALVLYAGESAALEDVGYDFLSSSDEEEPGTRTAWGLRRNRRAPQEVVRDASRLLAMVAPTVIAVDQIDLMVAQSVKATTQEVRGEIDWQTSLLLEQVASGLMALRETTKRSLSVVSCLPQTWRDVKEQATDTVQDRFREAAPLKEIPSVAVGRELVEKRFAVLFEEVGFVPPYPTWPVHPDAFTEVVGFTPRELLRRVDTHVRACLADGEVRELRHLLHATGDPVGAGPGAAPVGRPSAARLADEFGKIDSRYAELIAAADPAPALSQQYEDVRVPELLTAGLTAWIGAQDDAVEAFSLDPIPLGGKPALHARLRHSLDEESEDEEHWSFRAICAPHHIAALNRIRNAVTAAGLTEGIAKRKLFLLRSADWSGGARTREVLAAFKRAGGETIAFPAADIRRLAALEQLIRYFGLETLRPWFADRRPAAEISCLRQALGGDRRDRGTAVAIAVPVTGAGPATDAVPGTPVHRDAGPPTVPVPNMPTTPPTVPVPSLSPPVPVPSPPTPSSPNPAAGPAPAVESVPVWPTGSDVRGRPAAGIDPEQLDLGAVPGRPEPLRIGLESLRRHTVIFAGSGSGKTVLIRRLVEECALRGVSAIVLDPNNDLARLGDAWPAAPGGWGPADADRAATYLSGTEVVIWTPGRQSGRPLAFQPLPRFADVLDDPDGFTAAVDAAVATLAPHARVDGGTDKARLGRAVLREALYSYARTGANDLRAFTELLDDLPDGVSQLAGAPKLAAGMAQLLKAALINDPLFGGVGTPVDPGELLTPAPGRRARISVISFVGLPDDPQRQSFVNQLQLALFTWIKRHPAGDRPLGGLFVMDEAQTLAPSGTVTACTQSTLALTSQARKYGLGLVFATQAPKALHNQIPGNAATQFVGLLTVPVQIEAAREVARAKGTDVTDVGKLRTGQFYAAVEGGRFVKMQAPMCLSHHPRSPLTAEEVLQRATTPPAGR</sequence>
<evidence type="ECO:0000259" key="2">
    <source>
        <dbReference type="SMART" id="SM00382"/>
    </source>
</evidence>
<reference evidence="3 4" key="1">
    <citation type="submission" date="2018-08" db="EMBL/GenBank/DDBJ databases">
        <title>Jishengella sp. nov., isolated from a root of Azadirachta indica A. Juss. var. siamensis Valenton.</title>
        <authorList>
            <person name="Kuncharoen N."/>
            <person name="Tanasupawat S."/>
            <person name="Kudo T."/>
            <person name="Ohkuma M."/>
        </authorList>
    </citation>
    <scope>NUCLEOTIDE SEQUENCE [LARGE SCALE GENOMIC DNA]</scope>
    <source>
        <strain evidence="3 4">AZ1-13</strain>
    </source>
</reference>
<dbReference type="PANTHER" id="PTHR42957:SF2">
    <property type="entry name" value="HELICASE HERA CENTRAL DOMAIN-CONTAINING PROTEIN"/>
    <property type="match status" value="1"/>
</dbReference>
<feature type="compositionally biased region" description="Pro residues" evidence="1">
    <location>
        <begin position="654"/>
        <end position="693"/>
    </location>
</feature>
<feature type="domain" description="AAA+ ATPase" evidence="2">
    <location>
        <begin position="57"/>
        <end position="265"/>
    </location>
</feature>
<name>A0A418MQ42_9ACTN</name>
<gene>
    <name evidence="3" type="ORF">D2L64_21835</name>
</gene>
<dbReference type="InterPro" id="IPR008571">
    <property type="entry name" value="HerA-like"/>
</dbReference>
<comment type="caution">
    <text evidence="3">The sequence shown here is derived from an EMBL/GenBank/DDBJ whole genome shotgun (WGS) entry which is preliminary data.</text>
</comment>
<proteinExistence type="predicted"/>
<dbReference type="OrthoDB" id="3881471at2"/>
<dbReference type="InterPro" id="IPR003593">
    <property type="entry name" value="AAA+_ATPase"/>
</dbReference>
<keyword evidence="4" id="KW-1185">Reference proteome</keyword>
<accession>A0A418MQ42</accession>
<evidence type="ECO:0000256" key="1">
    <source>
        <dbReference type="SAM" id="MobiDB-lite"/>
    </source>
</evidence>
<dbReference type="InterPro" id="IPR002789">
    <property type="entry name" value="HerA_central"/>
</dbReference>
<dbReference type="AlphaFoldDB" id="A0A418MQ42"/>
<feature type="domain" description="AAA+ ATPase" evidence="2">
    <location>
        <begin position="742"/>
        <end position="1069"/>
    </location>
</feature>
<feature type="region of interest" description="Disordered" evidence="1">
    <location>
        <begin position="634"/>
        <end position="711"/>
    </location>
</feature>
<dbReference type="Proteomes" id="UP000283832">
    <property type="component" value="Unassembled WGS sequence"/>
</dbReference>
<evidence type="ECO:0000313" key="4">
    <source>
        <dbReference type="Proteomes" id="UP000283832"/>
    </source>
</evidence>
<dbReference type="PANTHER" id="PTHR42957">
    <property type="entry name" value="HELICASE MJ1565-RELATED"/>
    <property type="match status" value="1"/>
</dbReference>
<dbReference type="SMART" id="SM00382">
    <property type="entry name" value="AAA"/>
    <property type="match status" value="2"/>
</dbReference>
<evidence type="ECO:0000313" key="3">
    <source>
        <dbReference type="EMBL" id="RIV35576.1"/>
    </source>
</evidence>